<evidence type="ECO:0000256" key="4">
    <source>
        <dbReference type="ARBA" id="ARBA00022776"/>
    </source>
</evidence>
<keyword evidence="7" id="KW-0175">Coiled coil</keyword>
<sequence length="289" mass="33071">MILRTPPAKRARGGAVDANARPIIESPQSEHHLENNLIIYEDNNTPTLHHEQLLCTYQCRQLVKSDFIDALSSAEKQVQDYQSKTEQQLAAAKGREHALQQQLLKEVNDNQERFKKQLESQANLEVKLENEKNLRQKAESSAASAEEKASVLEGKLGNLSESIEREKKRLNTELAQLNRESKHSVSRIRADLETMECRAKNAEKESELWKEQLEDLKRQLTECSHQRSELEKKLSSFTFQEVSITSDMVIGWSFTHGPQTIDEWSSGRLNIFFLYTGLLIEVGANLDIR</sequence>
<dbReference type="EMBL" id="JAPFFM010000017">
    <property type="protein sequence ID" value="KAJ6696536.1"/>
    <property type="molecule type" value="Genomic_DNA"/>
</dbReference>
<keyword evidence="6" id="KW-0131">Cell cycle</keyword>
<evidence type="ECO:0000256" key="7">
    <source>
        <dbReference type="SAM" id="Coils"/>
    </source>
</evidence>
<dbReference type="GO" id="GO:0005635">
    <property type="term" value="C:nuclear envelope"/>
    <property type="evidence" value="ECO:0007669"/>
    <property type="project" value="TreeGrafter"/>
</dbReference>
<evidence type="ECO:0000256" key="6">
    <source>
        <dbReference type="ARBA" id="ARBA00023306"/>
    </source>
</evidence>
<evidence type="ECO:0000313" key="10">
    <source>
        <dbReference type="Proteomes" id="UP001151752"/>
    </source>
</evidence>
<comment type="caution">
    <text evidence="9">The sequence shown here is derived from an EMBL/GenBank/DDBJ whole genome shotgun (WGS) entry which is preliminary data.</text>
</comment>
<accession>A0A9Q0PY38</accession>
<comment type="similarity">
    <text evidence="2">Belongs to the MAD1 family.</text>
</comment>
<organism evidence="9 10">
    <name type="scientific">Salix koriyanagi</name>
    <dbReference type="NCBI Taxonomy" id="2511006"/>
    <lineage>
        <taxon>Eukaryota</taxon>
        <taxon>Viridiplantae</taxon>
        <taxon>Streptophyta</taxon>
        <taxon>Embryophyta</taxon>
        <taxon>Tracheophyta</taxon>
        <taxon>Spermatophyta</taxon>
        <taxon>Magnoliopsida</taxon>
        <taxon>eudicotyledons</taxon>
        <taxon>Gunneridae</taxon>
        <taxon>Pentapetalae</taxon>
        <taxon>rosids</taxon>
        <taxon>fabids</taxon>
        <taxon>Malpighiales</taxon>
        <taxon>Salicaceae</taxon>
        <taxon>Saliceae</taxon>
        <taxon>Salix</taxon>
    </lineage>
</organism>
<dbReference type="GO" id="GO:0072686">
    <property type="term" value="C:mitotic spindle"/>
    <property type="evidence" value="ECO:0007669"/>
    <property type="project" value="TreeGrafter"/>
</dbReference>
<feature type="coiled-coil region" evidence="7">
    <location>
        <begin position="104"/>
        <end position="233"/>
    </location>
</feature>
<dbReference type="AlphaFoldDB" id="A0A9Q0PY38"/>
<dbReference type="PANTHER" id="PTHR23168">
    <property type="entry name" value="MITOTIC SPINDLE ASSEMBLY CHECKPOINT PROTEIN MAD1 MITOTIC ARREST DEFICIENT-LIKE PROTEIN 1"/>
    <property type="match status" value="1"/>
</dbReference>
<evidence type="ECO:0000256" key="2">
    <source>
        <dbReference type="ARBA" id="ARBA00008029"/>
    </source>
</evidence>
<dbReference type="InterPro" id="IPR008672">
    <property type="entry name" value="Mad1"/>
</dbReference>
<gene>
    <name evidence="9" type="ORF">OIU74_015446</name>
</gene>
<dbReference type="Proteomes" id="UP001151752">
    <property type="component" value="Chromosome 3"/>
</dbReference>
<reference evidence="9" key="1">
    <citation type="submission" date="2022-11" db="EMBL/GenBank/DDBJ databases">
        <authorList>
            <person name="Hyden B.L."/>
            <person name="Feng K."/>
            <person name="Yates T."/>
            <person name="Jawdy S."/>
            <person name="Smart L.B."/>
            <person name="Muchero W."/>
        </authorList>
    </citation>
    <scope>NUCLEOTIDE SEQUENCE</scope>
    <source>
        <tissue evidence="9">Shoot tip</tissue>
    </source>
</reference>
<evidence type="ECO:0000256" key="5">
    <source>
        <dbReference type="ARBA" id="ARBA00023242"/>
    </source>
</evidence>
<protein>
    <submittedName>
        <fullName evidence="9">MITOTIC SPINDLE ASSEMBLY CHECKPOINT PROTEIN MAD1 MITOTIC ARREST DEFICIENT-LIKE PROTEIN 1</fullName>
    </submittedName>
</protein>
<dbReference type="GO" id="GO:0051301">
    <property type="term" value="P:cell division"/>
    <property type="evidence" value="ECO:0007669"/>
    <property type="project" value="UniProtKB-KW"/>
</dbReference>
<keyword evidence="4" id="KW-0498">Mitosis</keyword>
<feature type="region of interest" description="Disordered" evidence="8">
    <location>
        <begin position="1"/>
        <end position="28"/>
    </location>
</feature>
<evidence type="ECO:0000313" key="9">
    <source>
        <dbReference type="EMBL" id="KAJ6696536.1"/>
    </source>
</evidence>
<evidence type="ECO:0000256" key="3">
    <source>
        <dbReference type="ARBA" id="ARBA00022618"/>
    </source>
</evidence>
<evidence type="ECO:0000256" key="1">
    <source>
        <dbReference type="ARBA" id="ARBA00004123"/>
    </source>
</evidence>
<name>A0A9Q0PY38_9ROSI</name>
<dbReference type="PANTHER" id="PTHR23168:SF0">
    <property type="entry name" value="MITOTIC SPINDLE ASSEMBLY CHECKPOINT PROTEIN MAD1"/>
    <property type="match status" value="1"/>
</dbReference>
<evidence type="ECO:0000256" key="8">
    <source>
        <dbReference type="SAM" id="MobiDB-lite"/>
    </source>
</evidence>
<comment type="subcellular location">
    <subcellularLocation>
        <location evidence="1">Nucleus</location>
    </subcellularLocation>
</comment>
<proteinExistence type="inferred from homology"/>
<keyword evidence="5" id="KW-0539">Nucleus</keyword>
<keyword evidence="3" id="KW-0132">Cell division</keyword>
<dbReference type="GO" id="GO:0051315">
    <property type="term" value="P:attachment of mitotic spindle microtubules to kinetochore"/>
    <property type="evidence" value="ECO:0007669"/>
    <property type="project" value="TreeGrafter"/>
</dbReference>
<keyword evidence="10" id="KW-1185">Reference proteome</keyword>
<dbReference type="GO" id="GO:0000776">
    <property type="term" value="C:kinetochore"/>
    <property type="evidence" value="ECO:0007669"/>
    <property type="project" value="TreeGrafter"/>
</dbReference>
<dbReference type="GO" id="GO:0007094">
    <property type="term" value="P:mitotic spindle assembly checkpoint signaling"/>
    <property type="evidence" value="ECO:0007669"/>
    <property type="project" value="InterPro"/>
</dbReference>
<reference evidence="9" key="2">
    <citation type="journal article" date="2023" name="Int. J. Mol. Sci.">
        <title>De Novo Assembly and Annotation of 11 Diverse Shrub Willow (Salix) Genomes Reveals Novel Gene Organization in Sex-Linked Regions.</title>
        <authorList>
            <person name="Hyden B."/>
            <person name="Feng K."/>
            <person name="Yates T.B."/>
            <person name="Jawdy S."/>
            <person name="Cereghino C."/>
            <person name="Smart L.B."/>
            <person name="Muchero W."/>
        </authorList>
    </citation>
    <scope>NUCLEOTIDE SEQUENCE</scope>
    <source>
        <tissue evidence="9">Shoot tip</tissue>
    </source>
</reference>